<dbReference type="Proteomes" id="UP000305675">
    <property type="component" value="Unassembled WGS sequence"/>
</dbReference>
<dbReference type="EMBL" id="SWCJ01000004">
    <property type="protein sequence ID" value="TKB55978.1"/>
    <property type="molecule type" value="Genomic_DNA"/>
</dbReference>
<protein>
    <submittedName>
        <fullName evidence="3">TIGR02099 family protein</fullName>
    </submittedName>
</protein>
<dbReference type="PANTHER" id="PTHR38690">
    <property type="entry name" value="PROTEASE-RELATED"/>
    <property type="match status" value="1"/>
</dbReference>
<dbReference type="InterPro" id="IPR011836">
    <property type="entry name" value="YhdP"/>
</dbReference>
<dbReference type="PANTHER" id="PTHR38690:SF1">
    <property type="entry name" value="PROTEASE"/>
    <property type="match status" value="1"/>
</dbReference>
<dbReference type="NCBIfam" id="TIGR02099">
    <property type="entry name" value="YhdP family protein"/>
    <property type="match status" value="1"/>
</dbReference>
<feature type="domain" description="YhdP central" evidence="2">
    <location>
        <begin position="1"/>
        <end position="1253"/>
    </location>
</feature>
<dbReference type="Pfam" id="PF13116">
    <property type="entry name" value="YhdP"/>
    <property type="match status" value="1"/>
</dbReference>
<evidence type="ECO:0000256" key="1">
    <source>
        <dbReference type="SAM" id="MobiDB-lite"/>
    </source>
</evidence>
<accession>A0A4U1BP63</accession>
<dbReference type="RefSeq" id="WP_136862707.1">
    <property type="nucleotide sequence ID" value="NZ_SWCJ01000004.1"/>
</dbReference>
<comment type="caution">
    <text evidence="3">The sequence shown here is derived from an EMBL/GenBank/DDBJ whole genome shotgun (WGS) entry which is preliminary data.</text>
</comment>
<evidence type="ECO:0000313" key="4">
    <source>
        <dbReference type="Proteomes" id="UP000305675"/>
    </source>
</evidence>
<evidence type="ECO:0000259" key="2">
    <source>
        <dbReference type="Pfam" id="PF13116"/>
    </source>
</evidence>
<feature type="region of interest" description="Disordered" evidence="1">
    <location>
        <begin position="1267"/>
        <end position="1338"/>
    </location>
</feature>
<keyword evidence="4" id="KW-1185">Reference proteome</keyword>
<proteinExistence type="predicted"/>
<sequence>MTLKGHLWRIARVCWYALATCIVLLALLVSAVRTLLPKLDSIRDDLVAQIQQRTQLEMSFAELGASWEPKGPQLVIRGFKLPPQGDLNLTVDVEEAVAQLDFWRSVVDQYPRFEDVTFNGVEVHVLGPLGAQNNNADSNRGGGLEAFKSTFLHGLKQLKLNEASIYFHQLNEQPEPVHIASLQWVNQGRRHLGQGLLYLDQAQKEDELLTLSVEMSSDNDHIFGRTYVHADQLDIGDWLARQFGDGSRQFKGTLDLKAWSSFDDAGLRTVQVEFGHSEFSWQTPQSQRMTLESGSLSWSPRVDGGQLVSHDLKLFSNGEPWSDTRLALRKQGNGFNLWLEQLSLDKLKPLLGLVPSLDDDTLVQLLEVNGRGHLTDLKLQQTQQNWLASVSFSDLGWDMSGDLPGLTGLNGEFRWHQDHGRLHIDRKPLRFYWPWQFRETLQLEQFGADIDLRLDDGLVLTSDNLTLAGDIIDADLQWALGLPSEGPVRLQLYGDASLKQADKAGLLFPRQAMGIGLSNYLERSLQGGHADNVQLLWHGDLNQYPYLANEGVFQAGFTLEQGQFQFLESWPAVTDLSLRALFENQRMDLWLDRGNLGSVPVSNAQVFIPTLNRDATLGVVAKLGADAQAATELMLQSSLKDSVGSTLEQVQITGPVDVELDLMFPLGEGVADESPSVLGAVNFKDNPVFLKTLGVELTDLNGLLTFDSARIEAPMLSATLFNQFTDLSINGDQQPEGYQVDLTLGGHWSTEHFTPEHNFPLFAYLDGAADWQGSVNLNFAPDNQYQFAAKVNTDLVGLHIDLPKPVGKTAQARRRSQLEISGDQDGAELVATQGGRLGYRAEFDFSQGDFDWTRYQLALGKRPNLIGVDSGSIDLAMSEAVLTDWLPLITRFIDSGSESSGSSVVPPLTQVKGSLSRLDIYDLLFDQTFLNGYPVEGGWQFDVESDQAQGALTIHSDWENQGIGIQADYLSLQWLEKDSGEQERAGAQLIEAMPPLSAKVKNFFIQEYDLGELNLALQQTPEGYRLQTFDLTKGVHQFKSSGLWYPKGEGTQFDMKGQFTSDDFGALEQVIDRPIGLKESPLETHFDVSWQNAPWAYESKSLNGELQFEFGKGHLSEVSDKGVRLLSIFSFDSLLRKLSLDFTDVFGQGFYYQEFSGDVRFNDGIATTDNTRLEGDAGVMKISGSSNLVSRQLDYDISFSPALTASVPAVALLSGASLTVGVGAFAVSKILEPVIEVITQLNFRLTGTFDEPILEELERDKKEIRIEEEAASDVQPQPEQKPIPGSDTSSVNGTPYEPELPEPLPDSVPTTGESATESPAMEVLPEPLPDTQGQSVGQ</sequence>
<reference evidence="3 4" key="1">
    <citation type="submission" date="2019-04" db="EMBL/GenBank/DDBJ databases">
        <authorList>
            <person name="Hwang J.C."/>
        </authorList>
    </citation>
    <scope>NUCLEOTIDE SEQUENCE [LARGE SCALE GENOMIC DNA]</scope>
    <source>
        <strain evidence="3 4">IMCC35002</strain>
    </source>
</reference>
<evidence type="ECO:0000313" key="3">
    <source>
        <dbReference type="EMBL" id="TKB55978.1"/>
    </source>
</evidence>
<feature type="compositionally biased region" description="Polar residues" evidence="1">
    <location>
        <begin position="1308"/>
        <end position="1317"/>
    </location>
</feature>
<gene>
    <name evidence="3" type="ORF">FCL42_07100</name>
</gene>
<dbReference type="InterPro" id="IPR025263">
    <property type="entry name" value="YhdP_central"/>
</dbReference>
<organism evidence="3 4">
    <name type="scientific">Ferrimonas aestuarii</name>
    <dbReference type="NCBI Taxonomy" id="2569539"/>
    <lineage>
        <taxon>Bacteria</taxon>
        <taxon>Pseudomonadati</taxon>
        <taxon>Pseudomonadota</taxon>
        <taxon>Gammaproteobacteria</taxon>
        <taxon>Alteromonadales</taxon>
        <taxon>Ferrimonadaceae</taxon>
        <taxon>Ferrimonas</taxon>
    </lineage>
</organism>
<dbReference type="OrthoDB" id="9762238at2"/>
<name>A0A4U1BP63_9GAMM</name>